<sequence length="271" mass="29989">MKNLKFSLAKVSLVIMTSLSIIGCQNMDRPGVGDYPIDENPPGGPLKFYVPFDGETDNPLMNAVDQIKAKFPSENPLTQIEGISGKAVQGGEPKKFIAYPKPNDFTTTTDSFTISLWTKHGAPTQTEFVFSLTSNNWAKASMFMLVEGSVSTPIIKLFVDEEPGDKWFEWVGANSVPGIFDDQWHHIVFKYDSTTSGMTIYKDGIAFSTQVWANHGAIQFNDSNITGLRIGGSGNPNEGWMNSWTGAIDQFRMYNIALSDAEIQELYTTNK</sequence>
<proteinExistence type="predicted"/>
<evidence type="ECO:0000313" key="1">
    <source>
        <dbReference type="EMBL" id="KGD68694.1"/>
    </source>
</evidence>
<evidence type="ECO:0008006" key="3">
    <source>
        <dbReference type="Google" id="ProtNLM"/>
    </source>
</evidence>
<dbReference type="eggNOG" id="ENOG502ZAT4">
    <property type="taxonomic scope" value="Bacteria"/>
</dbReference>
<organism evidence="1 2">
    <name type="scientific">Flavobacterium aquatile LMG 4008 = ATCC 11947</name>
    <dbReference type="NCBI Taxonomy" id="1453498"/>
    <lineage>
        <taxon>Bacteria</taxon>
        <taxon>Pseudomonadati</taxon>
        <taxon>Bacteroidota</taxon>
        <taxon>Flavobacteriia</taxon>
        <taxon>Flavobacteriales</taxon>
        <taxon>Flavobacteriaceae</taxon>
        <taxon>Flavobacterium</taxon>
    </lineage>
</organism>
<dbReference type="EMBL" id="JRHH01000002">
    <property type="protein sequence ID" value="KGD68694.1"/>
    <property type="molecule type" value="Genomic_DNA"/>
</dbReference>
<dbReference type="RefSeq" id="WP_035124363.1">
    <property type="nucleotide sequence ID" value="NZ_JRHH01000002.1"/>
</dbReference>
<reference evidence="1 2" key="1">
    <citation type="submission" date="2014-09" db="EMBL/GenBank/DDBJ databases">
        <title>Whole Genome Shotgun of Flavobacterium aquatile LMG 4008.</title>
        <authorList>
            <person name="Gale A.N."/>
            <person name="Pipes S.E."/>
            <person name="Newman J.D."/>
        </authorList>
    </citation>
    <scope>NUCLEOTIDE SEQUENCE [LARGE SCALE GENOMIC DNA]</scope>
    <source>
        <strain evidence="1 2">LMG 4008</strain>
    </source>
</reference>
<comment type="caution">
    <text evidence="1">The sequence shown here is derived from an EMBL/GenBank/DDBJ whole genome shotgun (WGS) entry which is preliminary data.</text>
</comment>
<dbReference type="InterPro" id="IPR013320">
    <property type="entry name" value="ConA-like_dom_sf"/>
</dbReference>
<protein>
    <recommendedName>
        <fullName evidence="3">LamG-like jellyroll fold domain-containing protein</fullName>
    </recommendedName>
</protein>
<keyword evidence="2" id="KW-1185">Reference proteome</keyword>
<dbReference type="OrthoDB" id="9814380at2"/>
<dbReference type="PROSITE" id="PS51257">
    <property type="entry name" value="PROKAR_LIPOPROTEIN"/>
    <property type="match status" value="1"/>
</dbReference>
<name>A0A095SWH2_9FLAO</name>
<dbReference type="GO" id="GO:0004553">
    <property type="term" value="F:hydrolase activity, hydrolyzing O-glycosyl compounds"/>
    <property type="evidence" value="ECO:0007669"/>
    <property type="project" value="UniProtKB-ARBA"/>
</dbReference>
<dbReference type="STRING" id="1453498.LG45_03350"/>
<dbReference type="GO" id="GO:0005975">
    <property type="term" value="P:carbohydrate metabolic process"/>
    <property type="evidence" value="ECO:0007669"/>
    <property type="project" value="UniProtKB-ARBA"/>
</dbReference>
<dbReference type="Proteomes" id="UP000029554">
    <property type="component" value="Unassembled WGS sequence"/>
</dbReference>
<accession>A0A095SWH2</accession>
<dbReference type="Pfam" id="PF13385">
    <property type="entry name" value="Laminin_G_3"/>
    <property type="match status" value="1"/>
</dbReference>
<evidence type="ECO:0000313" key="2">
    <source>
        <dbReference type="Proteomes" id="UP000029554"/>
    </source>
</evidence>
<dbReference type="SUPFAM" id="SSF49899">
    <property type="entry name" value="Concanavalin A-like lectins/glucanases"/>
    <property type="match status" value="1"/>
</dbReference>
<dbReference type="Gene3D" id="2.60.120.200">
    <property type="match status" value="1"/>
</dbReference>
<dbReference type="AlphaFoldDB" id="A0A095SWH2"/>
<gene>
    <name evidence="1" type="ORF">LG45_03350</name>
</gene>